<feature type="signal peptide" evidence="1">
    <location>
        <begin position="1"/>
        <end position="18"/>
    </location>
</feature>
<dbReference type="InterPro" id="IPR045266">
    <property type="entry name" value="DOH_DOMON"/>
</dbReference>
<feature type="chain" id="PRO_5045824328" description="DOMON domain-containing protein" evidence="1">
    <location>
        <begin position="19"/>
        <end position="158"/>
    </location>
</feature>
<accession>A0ABP0EZP8</accession>
<sequence length="158" mass="17215">MMKLIFYLLACSVCFSHAQTPSEEFPHMAALAPGNKVVLYWKFNETHITFELHGQTTGWVGVGLSPNGGMINADIYVGWVKDGSATITDRKGPPDGQGFPPLDEEQNVKLLDGSESDGWTRLKFRREIPACEPSDIPITGSTTYGRGKVAANKLTGVN</sequence>
<dbReference type="Proteomes" id="UP001642483">
    <property type="component" value="Unassembled WGS sequence"/>
</dbReference>
<evidence type="ECO:0000313" key="3">
    <source>
        <dbReference type="EMBL" id="CAK8671527.1"/>
    </source>
</evidence>
<organism evidence="3 4">
    <name type="scientific">Clavelina lepadiformis</name>
    <name type="common">Light-bulb sea squirt</name>
    <name type="synonym">Ascidia lepadiformis</name>
    <dbReference type="NCBI Taxonomy" id="159417"/>
    <lineage>
        <taxon>Eukaryota</taxon>
        <taxon>Metazoa</taxon>
        <taxon>Chordata</taxon>
        <taxon>Tunicata</taxon>
        <taxon>Ascidiacea</taxon>
        <taxon>Aplousobranchia</taxon>
        <taxon>Clavelinidae</taxon>
        <taxon>Clavelina</taxon>
    </lineage>
</organism>
<keyword evidence="1" id="KW-0732">Signal</keyword>
<dbReference type="InterPro" id="IPR005018">
    <property type="entry name" value="DOMON_domain"/>
</dbReference>
<dbReference type="Pfam" id="PF03351">
    <property type="entry name" value="DOMON"/>
    <property type="match status" value="1"/>
</dbReference>
<evidence type="ECO:0000256" key="1">
    <source>
        <dbReference type="SAM" id="SignalP"/>
    </source>
</evidence>
<gene>
    <name evidence="3" type="ORF">CVLEPA_LOCUS583</name>
</gene>
<keyword evidence="4" id="KW-1185">Reference proteome</keyword>
<dbReference type="Gene3D" id="2.60.40.1210">
    <property type="entry name" value="Cellobiose dehydrogenase, cytochrome domain"/>
    <property type="match status" value="1"/>
</dbReference>
<dbReference type="PANTHER" id="PTHR10157:SF23">
    <property type="entry name" value="MOXD1 HOMOLOG 1"/>
    <property type="match status" value="1"/>
</dbReference>
<dbReference type="EMBL" id="CAWYQH010000001">
    <property type="protein sequence ID" value="CAK8671527.1"/>
    <property type="molecule type" value="Genomic_DNA"/>
</dbReference>
<dbReference type="PROSITE" id="PS50836">
    <property type="entry name" value="DOMON"/>
    <property type="match status" value="1"/>
</dbReference>
<evidence type="ECO:0000313" key="4">
    <source>
        <dbReference type="Proteomes" id="UP001642483"/>
    </source>
</evidence>
<dbReference type="SMART" id="SM00664">
    <property type="entry name" value="DoH"/>
    <property type="match status" value="1"/>
</dbReference>
<comment type="caution">
    <text evidence="3">The sequence shown here is derived from an EMBL/GenBank/DDBJ whole genome shotgun (WGS) entry which is preliminary data.</text>
</comment>
<protein>
    <recommendedName>
        <fullName evidence="2">DOMON domain-containing protein</fullName>
    </recommendedName>
</protein>
<dbReference type="SUPFAM" id="SSF49344">
    <property type="entry name" value="CBD9-like"/>
    <property type="match status" value="1"/>
</dbReference>
<feature type="domain" description="DOMON" evidence="2">
    <location>
        <begin position="35"/>
        <end position="150"/>
    </location>
</feature>
<dbReference type="PANTHER" id="PTHR10157">
    <property type="entry name" value="DOPAMINE BETA HYDROXYLASE RELATED"/>
    <property type="match status" value="1"/>
</dbReference>
<dbReference type="CDD" id="cd09631">
    <property type="entry name" value="DOMON_DOH"/>
    <property type="match status" value="1"/>
</dbReference>
<evidence type="ECO:0000259" key="2">
    <source>
        <dbReference type="PROSITE" id="PS50836"/>
    </source>
</evidence>
<proteinExistence type="predicted"/>
<reference evidence="3 4" key="1">
    <citation type="submission" date="2024-02" db="EMBL/GenBank/DDBJ databases">
        <authorList>
            <person name="Daric V."/>
            <person name="Darras S."/>
        </authorList>
    </citation>
    <scope>NUCLEOTIDE SEQUENCE [LARGE SCALE GENOMIC DNA]</scope>
</reference>
<dbReference type="InterPro" id="IPR000945">
    <property type="entry name" value="DBH-like"/>
</dbReference>
<name>A0ABP0EZP8_CLALP</name>